<comment type="similarity">
    <text evidence="1">Belongs to the P-Pant transferase superfamily. Gsp/Sfp/HetI/AcpT family.</text>
</comment>
<dbReference type="GO" id="GO:0019878">
    <property type="term" value="P:lysine biosynthetic process via aminoadipic acid"/>
    <property type="evidence" value="ECO:0007669"/>
    <property type="project" value="TreeGrafter"/>
</dbReference>
<dbReference type="RefSeq" id="WP_141446198.1">
    <property type="nucleotide sequence ID" value="NZ_CP041217.1"/>
</dbReference>
<evidence type="ECO:0000256" key="1">
    <source>
        <dbReference type="ARBA" id="ARBA00010990"/>
    </source>
</evidence>
<dbReference type="Proteomes" id="UP000316968">
    <property type="component" value="Chromosome"/>
</dbReference>
<sequence length="240" mass="27069">MSELNESLKASICITRFVADSPFEEIVDYLQEEELSYYAGLQVEKRRKSFLLGRLCAKKAIQSYSDIENLKRILIRRGIFQQPIVVATLCSNVQVSITHSNDIGAAIAFSEGCSMGIDIEKISEESEVIESVLTQKERNLIQTLSMNSTAALYLMWTAKEALSKILKTGFTTPPQVFEIEKIHLHSSYASSEYTNFSQFKATSFQAGDYIVSIVHPKRTLIDLKMLNYLISKTQAICSFH</sequence>
<name>A0A4Y6UTX6_SACBS</name>
<dbReference type="GO" id="GO:0008897">
    <property type="term" value="F:holo-[acyl-carrier-protein] synthase activity"/>
    <property type="evidence" value="ECO:0007669"/>
    <property type="project" value="InterPro"/>
</dbReference>
<reference evidence="4 5" key="1">
    <citation type="submission" date="2019-06" db="EMBL/GenBank/DDBJ databases">
        <title>Saccharibacillus brassicae sp. nov., an endophytic bacterium isolated from Chinese cabbage seeds (Brassica pekinensis).</title>
        <authorList>
            <person name="Jiang L."/>
            <person name="Lee J."/>
            <person name="Kim S.W."/>
        </authorList>
    </citation>
    <scope>NUCLEOTIDE SEQUENCE [LARGE SCALE GENOMIC DNA]</scope>
    <source>
        <strain evidence="5">KCTC 43072 / ATSA2</strain>
    </source>
</reference>
<dbReference type="GO" id="GO:0005829">
    <property type="term" value="C:cytosol"/>
    <property type="evidence" value="ECO:0007669"/>
    <property type="project" value="TreeGrafter"/>
</dbReference>
<dbReference type="Gene3D" id="3.90.470.20">
    <property type="entry name" value="4'-phosphopantetheinyl transferase domain"/>
    <property type="match status" value="2"/>
</dbReference>
<keyword evidence="5" id="KW-1185">Reference proteome</keyword>
<dbReference type="GO" id="GO:0000287">
    <property type="term" value="F:magnesium ion binding"/>
    <property type="evidence" value="ECO:0007669"/>
    <property type="project" value="InterPro"/>
</dbReference>
<accession>A0A4Y6UTX6</accession>
<dbReference type="EMBL" id="CP041217">
    <property type="protein sequence ID" value="QDH19811.1"/>
    <property type="molecule type" value="Genomic_DNA"/>
</dbReference>
<evidence type="ECO:0000256" key="2">
    <source>
        <dbReference type="ARBA" id="ARBA00022679"/>
    </source>
</evidence>
<dbReference type="PANTHER" id="PTHR12215">
    <property type="entry name" value="PHOSPHOPANTETHEINE TRANSFERASE"/>
    <property type="match status" value="1"/>
</dbReference>
<dbReference type="OrthoDB" id="9808281at2"/>
<evidence type="ECO:0000259" key="3">
    <source>
        <dbReference type="Pfam" id="PF01648"/>
    </source>
</evidence>
<dbReference type="PANTHER" id="PTHR12215:SF10">
    <property type="entry name" value="L-AMINOADIPATE-SEMIALDEHYDE DEHYDROGENASE-PHOSPHOPANTETHEINYL TRANSFERASE"/>
    <property type="match status" value="1"/>
</dbReference>
<dbReference type="Pfam" id="PF01648">
    <property type="entry name" value="ACPS"/>
    <property type="match status" value="1"/>
</dbReference>
<dbReference type="InterPro" id="IPR050559">
    <property type="entry name" value="P-Pant_transferase_sf"/>
</dbReference>
<proteinExistence type="inferred from homology"/>
<organism evidence="4 5">
    <name type="scientific">Saccharibacillus brassicae</name>
    <dbReference type="NCBI Taxonomy" id="2583377"/>
    <lineage>
        <taxon>Bacteria</taxon>
        <taxon>Bacillati</taxon>
        <taxon>Bacillota</taxon>
        <taxon>Bacilli</taxon>
        <taxon>Bacillales</taxon>
        <taxon>Paenibacillaceae</taxon>
        <taxon>Saccharibacillus</taxon>
    </lineage>
</organism>
<keyword evidence="2 4" id="KW-0808">Transferase</keyword>
<evidence type="ECO:0000313" key="5">
    <source>
        <dbReference type="Proteomes" id="UP000316968"/>
    </source>
</evidence>
<feature type="domain" description="4'-phosphopantetheinyl transferase" evidence="3">
    <location>
        <begin position="115"/>
        <end position="214"/>
    </location>
</feature>
<evidence type="ECO:0000313" key="4">
    <source>
        <dbReference type="EMBL" id="QDH19811.1"/>
    </source>
</evidence>
<gene>
    <name evidence="4" type="ORF">FFV09_02365</name>
</gene>
<dbReference type="InterPro" id="IPR037143">
    <property type="entry name" value="4-PPantetheinyl_Trfase_dom_sf"/>
</dbReference>
<dbReference type="KEGG" id="saca:FFV09_02365"/>
<dbReference type="SUPFAM" id="SSF56214">
    <property type="entry name" value="4'-phosphopantetheinyl transferase"/>
    <property type="match status" value="2"/>
</dbReference>
<dbReference type="AlphaFoldDB" id="A0A4Y6UTX6"/>
<protein>
    <submittedName>
        <fullName evidence="4">4'-phosphopantetheinyl transferase superfamily protein</fullName>
    </submittedName>
</protein>
<dbReference type="InterPro" id="IPR008278">
    <property type="entry name" value="4-PPantetheinyl_Trfase_dom"/>
</dbReference>